<dbReference type="GO" id="GO:0016747">
    <property type="term" value="F:acyltransferase activity, transferring groups other than amino-acyl groups"/>
    <property type="evidence" value="ECO:0007669"/>
    <property type="project" value="InterPro"/>
</dbReference>
<dbReference type="PROSITE" id="PS51186">
    <property type="entry name" value="GNAT"/>
    <property type="match status" value="1"/>
</dbReference>
<reference evidence="2 3" key="1">
    <citation type="submission" date="2019-10" db="EMBL/GenBank/DDBJ databases">
        <title>Epibacterium sp. nov., isolated from seawater.</title>
        <authorList>
            <person name="Zhang X."/>
            <person name="Li N."/>
        </authorList>
    </citation>
    <scope>NUCLEOTIDE SEQUENCE [LARGE SCALE GENOMIC DNA]</scope>
    <source>
        <strain evidence="2 3">SM1969</strain>
    </source>
</reference>
<dbReference type="InterPro" id="IPR000182">
    <property type="entry name" value="GNAT_dom"/>
</dbReference>
<dbReference type="EMBL" id="WIXK01000001">
    <property type="protein sequence ID" value="MQY41238.1"/>
    <property type="molecule type" value="Genomic_DNA"/>
</dbReference>
<dbReference type="AlphaFoldDB" id="A0A844AQH8"/>
<dbReference type="Pfam" id="PF00583">
    <property type="entry name" value="Acetyltransf_1"/>
    <property type="match status" value="1"/>
</dbReference>
<dbReference type="InterPro" id="IPR016181">
    <property type="entry name" value="Acyl_CoA_acyltransferase"/>
</dbReference>
<accession>A0A844AQH8</accession>
<dbReference type="CDD" id="cd04301">
    <property type="entry name" value="NAT_SF"/>
    <property type="match status" value="1"/>
</dbReference>
<comment type="caution">
    <text evidence="2">The sequence shown here is derived from an EMBL/GenBank/DDBJ whole genome shotgun (WGS) entry which is preliminary data.</text>
</comment>
<dbReference type="Proteomes" id="UP000436694">
    <property type="component" value="Unassembled WGS sequence"/>
</dbReference>
<evidence type="ECO:0000313" key="3">
    <source>
        <dbReference type="Proteomes" id="UP000436694"/>
    </source>
</evidence>
<keyword evidence="2" id="KW-0808">Transferase</keyword>
<dbReference type="RefSeq" id="WP_153544243.1">
    <property type="nucleotide sequence ID" value="NZ_WIXK01000001.1"/>
</dbReference>
<feature type="domain" description="N-acetyltransferase" evidence="1">
    <location>
        <begin position="28"/>
        <end position="191"/>
    </location>
</feature>
<keyword evidence="3" id="KW-1185">Reference proteome</keyword>
<evidence type="ECO:0000313" key="2">
    <source>
        <dbReference type="EMBL" id="MQY41238.1"/>
    </source>
</evidence>
<dbReference type="Gene3D" id="3.40.630.30">
    <property type="match status" value="1"/>
</dbReference>
<protein>
    <submittedName>
        <fullName evidence="2">GNAT family N-acetyltransferase</fullName>
    </submittedName>
</protein>
<gene>
    <name evidence="2" type="ORF">GG681_01165</name>
</gene>
<organism evidence="2 3">
    <name type="scientific">Tritonibacter aquimaris</name>
    <dbReference type="NCBI Taxonomy" id="2663379"/>
    <lineage>
        <taxon>Bacteria</taxon>
        <taxon>Pseudomonadati</taxon>
        <taxon>Pseudomonadota</taxon>
        <taxon>Alphaproteobacteria</taxon>
        <taxon>Rhodobacterales</taxon>
        <taxon>Paracoccaceae</taxon>
        <taxon>Tritonibacter</taxon>
    </lineage>
</organism>
<sequence>MEFVDGLTEIPDDKLATIVTYLQMFERPELRPVAAPEGVSLQRHDAPDLSWYRSLFRAVGGDYLWVSRLETPDADLSAHLSHDNVSVWSVRKNGEDLGLLELEWKDGECELSFFGLAQPLIGGGVGRWLMNQAIEFAFERPIQRFFVHTCTLDSAQALPFYIRSGFSPYRRALEIMQDPRLGGYYAADAAPQLPYLVKD</sequence>
<name>A0A844AQH8_9RHOB</name>
<dbReference type="SUPFAM" id="SSF55729">
    <property type="entry name" value="Acyl-CoA N-acyltransferases (Nat)"/>
    <property type="match status" value="1"/>
</dbReference>
<evidence type="ECO:0000259" key="1">
    <source>
        <dbReference type="PROSITE" id="PS51186"/>
    </source>
</evidence>
<proteinExistence type="predicted"/>